<evidence type="ECO:0000313" key="2">
    <source>
        <dbReference type="Proteomes" id="UP001152795"/>
    </source>
</evidence>
<reference evidence="1" key="1">
    <citation type="submission" date="2020-04" db="EMBL/GenBank/DDBJ databases">
        <authorList>
            <person name="Alioto T."/>
            <person name="Alioto T."/>
            <person name="Gomez Garrido J."/>
        </authorList>
    </citation>
    <scope>NUCLEOTIDE SEQUENCE</scope>
    <source>
        <strain evidence="1">A484AB</strain>
    </source>
</reference>
<keyword evidence="1" id="KW-0548">Nucleotidyltransferase</keyword>
<keyword evidence="1" id="KW-0808">Transferase</keyword>
<evidence type="ECO:0000313" key="1">
    <source>
        <dbReference type="EMBL" id="CAB4045639.1"/>
    </source>
</evidence>
<dbReference type="Proteomes" id="UP001152795">
    <property type="component" value="Unassembled WGS sequence"/>
</dbReference>
<keyword evidence="2" id="KW-1185">Reference proteome</keyword>
<proteinExistence type="predicted"/>
<dbReference type="GO" id="GO:0003964">
    <property type="term" value="F:RNA-directed DNA polymerase activity"/>
    <property type="evidence" value="ECO:0007669"/>
    <property type="project" value="UniProtKB-KW"/>
</dbReference>
<comment type="caution">
    <text evidence="1">The sequence shown here is derived from an EMBL/GenBank/DDBJ whole genome shotgun (WGS) entry which is preliminary data.</text>
</comment>
<feature type="non-terminal residue" evidence="1">
    <location>
        <position position="80"/>
    </location>
</feature>
<protein>
    <submittedName>
        <fullName evidence="1">RNA-directed DNA polymerase from transposon X-element</fullName>
    </submittedName>
</protein>
<name>A0A6S7LVT8_PARCT</name>
<gene>
    <name evidence="1" type="ORF">PACLA_8A025510</name>
</gene>
<keyword evidence="1" id="KW-0695">RNA-directed DNA polymerase</keyword>
<sequence>MERETEDKEFRDYLLNEEYGLCVFVTTVLNTRYIILKNETVDTGKFLLELECLLSKEQDNFSRFDLKADSLKRVLQSMEK</sequence>
<dbReference type="AlphaFoldDB" id="A0A6S7LVT8"/>
<accession>A0A6S7LVT8</accession>
<organism evidence="1 2">
    <name type="scientific">Paramuricea clavata</name>
    <name type="common">Red gorgonian</name>
    <name type="synonym">Violescent sea-whip</name>
    <dbReference type="NCBI Taxonomy" id="317549"/>
    <lineage>
        <taxon>Eukaryota</taxon>
        <taxon>Metazoa</taxon>
        <taxon>Cnidaria</taxon>
        <taxon>Anthozoa</taxon>
        <taxon>Octocorallia</taxon>
        <taxon>Malacalcyonacea</taxon>
        <taxon>Plexauridae</taxon>
        <taxon>Paramuricea</taxon>
    </lineage>
</organism>
<dbReference type="EMBL" id="CACRXK020040770">
    <property type="protein sequence ID" value="CAB4045639.1"/>
    <property type="molecule type" value="Genomic_DNA"/>
</dbReference>